<evidence type="ECO:0000313" key="2">
    <source>
        <dbReference type="EMBL" id="TNY48683.1"/>
    </source>
</evidence>
<dbReference type="EMBL" id="VCID01000032">
    <property type="protein sequence ID" value="TNY48683.1"/>
    <property type="molecule type" value="Genomic_DNA"/>
</dbReference>
<reference evidence="2 3" key="1">
    <citation type="submission" date="2019-05" db="EMBL/GenBank/DDBJ databases">
        <title>Novel genomic isolates of S.pyogenes and S.dysgalactiae subsp. equisimilis associated to necrotising fasciitis (NSTI).</title>
        <authorList>
            <person name="Barrantes I."/>
        </authorList>
    </citation>
    <scope>NUCLEOTIDE SEQUENCE [LARGE SCALE GENOMIC DNA]</scope>
    <source>
        <strain evidence="2 3">SPY6028</strain>
    </source>
</reference>
<evidence type="ECO:0000256" key="1">
    <source>
        <dbReference type="SAM" id="MobiDB-lite"/>
    </source>
</evidence>
<proteinExistence type="predicted"/>
<feature type="region of interest" description="Disordered" evidence="1">
    <location>
        <begin position="1"/>
        <end position="25"/>
    </location>
</feature>
<dbReference type="Proteomes" id="UP000316580">
    <property type="component" value="Unassembled WGS sequence"/>
</dbReference>
<sequence>QYTTHEPDFPALAKLAEQISQEVTS</sequence>
<gene>
    <name evidence="2" type="ORF">FGO82_00135</name>
</gene>
<feature type="non-terminal residue" evidence="2">
    <location>
        <position position="1"/>
    </location>
</feature>
<name>A0A660A7Z1_STRPY</name>
<organism evidence="2 3">
    <name type="scientific">Streptococcus pyogenes</name>
    <dbReference type="NCBI Taxonomy" id="1314"/>
    <lineage>
        <taxon>Bacteria</taxon>
        <taxon>Bacillati</taxon>
        <taxon>Bacillota</taxon>
        <taxon>Bacilli</taxon>
        <taxon>Lactobacillales</taxon>
        <taxon>Streptococcaceae</taxon>
        <taxon>Streptococcus</taxon>
    </lineage>
</organism>
<evidence type="ECO:0000313" key="3">
    <source>
        <dbReference type="Proteomes" id="UP000316580"/>
    </source>
</evidence>
<accession>A0A660A7Z1</accession>
<dbReference type="AlphaFoldDB" id="A0A660A7Z1"/>
<comment type="caution">
    <text evidence="2">The sequence shown here is derived from an EMBL/GenBank/DDBJ whole genome shotgun (WGS) entry which is preliminary data.</text>
</comment>
<protein>
    <submittedName>
        <fullName evidence="2">HIT family protein</fullName>
    </submittedName>
</protein>